<comment type="caution">
    <text evidence="2">The sequence shown here is derived from an EMBL/GenBank/DDBJ whole genome shotgun (WGS) entry which is preliminary data.</text>
</comment>
<keyword evidence="1" id="KW-0812">Transmembrane</keyword>
<sequence>MEVEGLHKLRKRVSAIALLTLLCFTYLSALKVVSEDPLNKVLQFLNDELIITYRVKRTLTISNLSGSPASITVSQEFMFDVRPYNSTHVTLIAGLYPNSTISVDVGSSSWITLGGVLSWITSNYTDFVIKNMLPTIKAVVTYNDFNRLAKETIGIQLFMDKPTTASCSTLRIGDGLFNVFTVVLEDGVAYYECEFNLLLKFQRVRSARLTQATGVVDVVDVVESNIEKANTQLLTKILISSNAQNIFGVELLLIIAVTLVGVSTTVTVLTVLKRFRNR</sequence>
<accession>A0A2R7Y7N6</accession>
<keyword evidence="1" id="KW-0472">Membrane</keyword>
<reference evidence="2 3" key="1">
    <citation type="journal article" date="2018" name="Syst. Appl. Microbiol.">
        <title>A new symbiotic nanoarchaeote (Candidatus Nanoclepta minutus) and its host (Zestosphaera tikiterensis gen. nov., sp. nov.) from a New Zealand hot spring.</title>
        <authorList>
            <person name="St John E."/>
            <person name="Liu Y."/>
            <person name="Podar M."/>
            <person name="Stott M.B."/>
            <person name="Meneghin J."/>
            <person name="Chen Z."/>
            <person name="Lagutin K."/>
            <person name="Mitchell K."/>
            <person name="Reysenbach A.L."/>
        </authorList>
    </citation>
    <scope>NUCLEOTIDE SEQUENCE [LARGE SCALE GENOMIC DNA]</scope>
    <source>
        <strain evidence="2">NZ3</strain>
    </source>
</reference>
<dbReference type="AlphaFoldDB" id="A0A2R7Y7N6"/>
<organism evidence="2 3">
    <name type="scientific">Zestosphaera tikiterensis</name>
    <dbReference type="NCBI Taxonomy" id="1973259"/>
    <lineage>
        <taxon>Archaea</taxon>
        <taxon>Thermoproteota</taxon>
        <taxon>Thermoprotei</taxon>
        <taxon>Desulfurococcales</taxon>
        <taxon>Desulfurococcaceae</taxon>
        <taxon>Zestosphaera</taxon>
    </lineage>
</organism>
<name>A0A2R7Y7N6_9CREN</name>
<gene>
    <name evidence="2" type="ORF">B7O98_03805</name>
</gene>
<dbReference type="Proteomes" id="UP000244093">
    <property type="component" value="Unassembled WGS sequence"/>
</dbReference>
<protein>
    <submittedName>
        <fullName evidence="2">Uncharacterized protein</fullName>
    </submittedName>
</protein>
<proteinExistence type="predicted"/>
<feature type="transmembrane region" description="Helical" evidence="1">
    <location>
        <begin position="251"/>
        <end position="272"/>
    </location>
</feature>
<evidence type="ECO:0000313" key="2">
    <source>
        <dbReference type="EMBL" id="PUA33551.1"/>
    </source>
</evidence>
<dbReference type="EMBL" id="NBVN01000002">
    <property type="protein sequence ID" value="PUA33551.1"/>
    <property type="molecule type" value="Genomic_DNA"/>
</dbReference>
<keyword evidence="1" id="KW-1133">Transmembrane helix</keyword>
<evidence type="ECO:0000256" key="1">
    <source>
        <dbReference type="SAM" id="Phobius"/>
    </source>
</evidence>
<evidence type="ECO:0000313" key="3">
    <source>
        <dbReference type="Proteomes" id="UP000244093"/>
    </source>
</evidence>